<dbReference type="EMBL" id="CP029194">
    <property type="protein sequence ID" value="QES18795.1"/>
    <property type="molecule type" value="Genomic_DNA"/>
</dbReference>
<evidence type="ECO:0000313" key="3">
    <source>
        <dbReference type="EMBL" id="QES18795.1"/>
    </source>
</evidence>
<protein>
    <submittedName>
        <fullName evidence="3">CHAT domain-containing protein</fullName>
    </submittedName>
</protein>
<dbReference type="OrthoDB" id="4149784at2"/>
<dbReference type="Proteomes" id="UP000324106">
    <property type="component" value="Chromosome"/>
</dbReference>
<gene>
    <name evidence="3" type="ORF">DEJ46_06595</name>
</gene>
<sequence>MTGQPEPTDDELRAERDELLDVLARTAADDPEAPELCARVGALSAVLFGRLSQEEDLELAAEAFQLAFDAFDQAYRPPGDLGLWHAWRIRYAYVRACQYDKDEDPERLEEALDLVCEGLAELPADEEYDQERVLGRHLLANGSKARLTTLPEQGDGDRRAELLAEALELHYEVLPLLEPGSGEETDLRESLGYLHLERASGGGGDLHDAVASAGHYRAVLEAALPTSDLPLVRHSVGLALMIQGISTRNRDVLEEARAELGTALHEARRSGEQPSWAWESEIRSAYVRAVIWSNWKDQAHAAAAEAELSGLLTAPDAVDRLLPHYLDGFGRLLFERSSARGDTAGQDRAIGLMRRAVEAWRPARDGKVTATAFLLAAFQQGRYHDDPNPERLHEITRAADQVLADDELATDLREMVQMVGGWAWSALEQEHGFRPGPSGGSPSRMSMADLGRLQRRFYEELGRGRNFLDFSETDDDFPGLIRGTLNPSRLTGAFDEAYARWLAMEPGQQRAEFALALLTHLMLFDAHGTHVTAEQKAALTTCVQEAHNDDPAWQRRAHAAIAHVRLWEEMTGLGGKGTDDVMEHLNRARTTDGTTRTMGTSIDLVRMMATQHRGQTLGAADDVEEAEETWRRLRDDAGLSPYVRRAMDAHQASLAAHRATQLGDLGAADAHIARMTEAHASSAPDDPSRIEVWTSIENARMARDDLARRLGAPPGPPLVGRPTLAELRRAAGRLPRDHRAWVLGDNGIARYHRAASTGDARAIHEAMELMREAHDLVDEGSDNRLRYAYTLGSAHCGLASGQRNPVARSRGLAAGIALLEAALRTAGGPEHRLYAATALALARAYRTRGELRRDDRANGRRIGLDALRGHAWAALLQSGTDHATTAAVQATSTALEVAAWCLRDNALEEAVQALDACRGLVLHAAVTSRQVPERLIAAGHLDLADEWRATGVAAEPPADPLSAAQAPLSVPSTLRRRVLAALTAGADGLQDRLLDPPAVDEIATALRSLRKDALVYLVPASDNAGGSAVVVTSGGDVHVVPLPRLTEEAAPLKDYAPAPGAGRADPEPEPGAPEPGSPEPESGRDLGPVPGGPSAADRRAAPLRRQLERLCGWAWYAGVRPLFDAFDAPAGRVPRLVFVPMGALGLVPWHAAWEEGADGRRRYALEEAEISYAASARLLCEVAARSAAEHTGGALVVGNPTGDLPYAGEEADAVQRAFYPEGTFLGRRADGTADGLGTPREVVSWLADAGADEGGLLHLACHAAIARDARRTAYLSLHGGELAAEELTEAIGGGRGRLGLVLLAACRSHVSGRGHNEAYSLATAFLVAGARSVIGSLWPVPDDATSVLMFLTHHYLRREGESPAKALRRAQLWMLDPARELPAGLPPLLAERARRVDPDDLSAWAGFTHLGR</sequence>
<dbReference type="Pfam" id="PF12770">
    <property type="entry name" value="CHAT"/>
    <property type="match status" value="1"/>
</dbReference>
<evidence type="ECO:0000256" key="1">
    <source>
        <dbReference type="SAM" id="MobiDB-lite"/>
    </source>
</evidence>
<proteinExistence type="predicted"/>
<feature type="region of interest" description="Disordered" evidence="1">
    <location>
        <begin position="1048"/>
        <end position="1099"/>
    </location>
</feature>
<dbReference type="RefSeq" id="WP_150264611.1">
    <property type="nucleotide sequence ID" value="NZ_CP029194.1"/>
</dbReference>
<accession>A0A5P2AL18</accession>
<reference evidence="3 4" key="1">
    <citation type="submission" date="2018-05" db="EMBL/GenBank/DDBJ databases">
        <title>Streptomyces venezuelae.</title>
        <authorList>
            <person name="Kim W."/>
            <person name="Lee N."/>
            <person name="Cho B.-K."/>
        </authorList>
    </citation>
    <scope>NUCLEOTIDE SEQUENCE [LARGE SCALE GENOMIC DNA]</scope>
    <source>
        <strain evidence="3 4">ATCC 15068</strain>
    </source>
</reference>
<organism evidence="3 4">
    <name type="scientific">Streptomyces venezuelae</name>
    <dbReference type="NCBI Taxonomy" id="54571"/>
    <lineage>
        <taxon>Bacteria</taxon>
        <taxon>Bacillati</taxon>
        <taxon>Actinomycetota</taxon>
        <taxon>Actinomycetes</taxon>
        <taxon>Kitasatosporales</taxon>
        <taxon>Streptomycetaceae</taxon>
        <taxon>Streptomyces</taxon>
    </lineage>
</organism>
<dbReference type="InterPro" id="IPR024983">
    <property type="entry name" value="CHAT_dom"/>
</dbReference>
<feature type="compositionally biased region" description="Pro residues" evidence="1">
    <location>
        <begin position="1069"/>
        <end position="1078"/>
    </location>
</feature>
<evidence type="ECO:0000259" key="2">
    <source>
        <dbReference type="Pfam" id="PF12770"/>
    </source>
</evidence>
<name>A0A5P2AL18_STRVZ</name>
<feature type="domain" description="CHAT" evidence="2">
    <location>
        <begin position="1111"/>
        <end position="1411"/>
    </location>
</feature>
<evidence type="ECO:0000313" key="4">
    <source>
        <dbReference type="Proteomes" id="UP000324106"/>
    </source>
</evidence>